<evidence type="ECO:0000256" key="3">
    <source>
        <dbReference type="ARBA" id="ARBA00016937"/>
    </source>
</evidence>
<keyword evidence="4" id="KW-0698">rRNA processing</keyword>
<evidence type="ECO:0000256" key="6">
    <source>
        <dbReference type="ARBA" id="ARBA00022801"/>
    </source>
</evidence>
<evidence type="ECO:0000313" key="12">
    <source>
        <dbReference type="EMBL" id="KAH7350075.1"/>
    </source>
</evidence>
<comment type="caution">
    <text evidence="12">The sequence shown here is derived from an EMBL/GenBank/DDBJ whole genome shotgun (WGS) entry which is preliminary data.</text>
</comment>
<dbReference type="Gene3D" id="3.30.420.10">
    <property type="entry name" value="Ribonuclease H-like superfamily/Ribonuclease H"/>
    <property type="match status" value="1"/>
</dbReference>
<evidence type="ECO:0000256" key="9">
    <source>
        <dbReference type="ARBA" id="ARBA00025599"/>
    </source>
</evidence>
<evidence type="ECO:0000256" key="2">
    <source>
        <dbReference type="ARBA" id="ARBA00010489"/>
    </source>
</evidence>
<proteinExistence type="inferred from homology"/>
<dbReference type="GO" id="GO:0000027">
    <property type="term" value="P:ribosomal large subunit assembly"/>
    <property type="evidence" value="ECO:0007669"/>
    <property type="project" value="TreeGrafter"/>
</dbReference>
<dbReference type="GO" id="GO:0008408">
    <property type="term" value="F:3'-5' exonuclease activity"/>
    <property type="evidence" value="ECO:0007669"/>
    <property type="project" value="InterPro"/>
</dbReference>
<evidence type="ECO:0000256" key="4">
    <source>
        <dbReference type="ARBA" id="ARBA00022552"/>
    </source>
</evidence>
<protein>
    <recommendedName>
        <fullName evidence="3">RNA exonuclease 4</fullName>
    </recommendedName>
</protein>
<keyword evidence="8" id="KW-0539">Nucleus</keyword>
<feature type="region of interest" description="Disordered" evidence="10">
    <location>
        <begin position="307"/>
        <end position="332"/>
    </location>
</feature>
<dbReference type="SMART" id="SM00479">
    <property type="entry name" value="EXOIII"/>
    <property type="match status" value="1"/>
</dbReference>
<reference evidence="12" key="1">
    <citation type="journal article" date="2021" name="Nat. Commun.">
        <title>Genetic determinants of endophytism in the Arabidopsis root mycobiome.</title>
        <authorList>
            <person name="Mesny F."/>
            <person name="Miyauchi S."/>
            <person name="Thiergart T."/>
            <person name="Pickel B."/>
            <person name="Atanasova L."/>
            <person name="Karlsson M."/>
            <person name="Huettel B."/>
            <person name="Barry K.W."/>
            <person name="Haridas S."/>
            <person name="Chen C."/>
            <person name="Bauer D."/>
            <person name="Andreopoulos W."/>
            <person name="Pangilinan J."/>
            <person name="LaButti K."/>
            <person name="Riley R."/>
            <person name="Lipzen A."/>
            <person name="Clum A."/>
            <person name="Drula E."/>
            <person name="Henrissat B."/>
            <person name="Kohler A."/>
            <person name="Grigoriev I.V."/>
            <person name="Martin F.M."/>
            <person name="Hacquard S."/>
        </authorList>
    </citation>
    <scope>NUCLEOTIDE SEQUENCE</scope>
    <source>
        <strain evidence="12">MPI-CAGE-AT-0016</strain>
    </source>
</reference>
<evidence type="ECO:0000256" key="1">
    <source>
        <dbReference type="ARBA" id="ARBA00004123"/>
    </source>
</evidence>
<feature type="region of interest" description="Disordered" evidence="10">
    <location>
        <begin position="15"/>
        <end position="97"/>
    </location>
</feature>
<feature type="domain" description="Exonuclease" evidence="11">
    <location>
        <begin position="143"/>
        <end position="304"/>
    </location>
</feature>
<comment type="similarity">
    <text evidence="2">Belongs to the REXO4 family.</text>
</comment>
<sequence>MAPALSSNWEKLQAKLKANPAPAQEAATAPLKRKAEAISKAPSKKQKKQKQATPLPKKTIVGPASKSKVRLPNLAGRMGAGQSSKIDPGTGPSPSLSTWAADNDISAESLAEAYGLGLKDNALLTSDKERENAGLAEGVEIGKYIAIDCEMVGVGEAGRESALARASVVDFHGRQIYDSYVKPKERVTDWRSAVSGITQKHMRFARDFDEVQADIAELLKGRILVGHDVKHDLDALLLTHPIMDLRDTAKHPGFRKYGNGKKPALARLSSEILGVEIQRGAHSSIEDAKVTMALFRKHKPAFDMDHATRFPSIVPRAGKGKSDSKKPKKKKK</sequence>
<dbReference type="FunFam" id="3.30.420.10:FF:000007">
    <property type="entry name" value="Interferon-stimulated exonuclease gene 20"/>
    <property type="match status" value="1"/>
</dbReference>
<keyword evidence="13" id="KW-1185">Reference proteome</keyword>
<keyword evidence="6" id="KW-0378">Hydrolase</keyword>
<accession>A0A8K0WZJ7</accession>
<comment type="subcellular location">
    <subcellularLocation>
        <location evidence="1">Nucleus</location>
    </subcellularLocation>
</comment>
<dbReference type="PANTHER" id="PTHR12801:SF45">
    <property type="entry name" value="RNA EXONUCLEASE 4"/>
    <property type="match status" value="1"/>
</dbReference>
<comment type="function">
    <text evidence="9">Exoribonuclease involved in ribosome biosynthesis. Involved in the processing of ITS1, the internal transcribed spacer localized between the 18S and 5.8S rRNAs.</text>
</comment>
<dbReference type="GO" id="GO:0005634">
    <property type="term" value="C:nucleus"/>
    <property type="evidence" value="ECO:0007669"/>
    <property type="project" value="UniProtKB-SubCell"/>
</dbReference>
<dbReference type="InterPro" id="IPR012337">
    <property type="entry name" value="RNaseH-like_sf"/>
</dbReference>
<dbReference type="InterPro" id="IPR036397">
    <property type="entry name" value="RNaseH_sf"/>
</dbReference>
<dbReference type="GO" id="GO:0006364">
    <property type="term" value="P:rRNA processing"/>
    <property type="evidence" value="ECO:0007669"/>
    <property type="project" value="UniProtKB-KW"/>
</dbReference>
<evidence type="ECO:0000256" key="5">
    <source>
        <dbReference type="ARBA" id="ARBA00022722"/>
    </source>
</evidence>
<dbReference type="GO" id="GO:0003676">
    <property type="term" value="F:nucleic acid binding"/>
    <property type="evidence" value="ECO:0007669"/>
    <property type="project" value="InterPro"/>
</dbReference>
<keyword evidence="5" id="KW-0540">Nuclease</keyword>
<evidence type="ECO:0000259" key="11">
    <source>
        <dbReference type="SMART" id="SM00479"/>
    </source>
</evidence>
<dbReference type="InterPro" id="IPR013520">
    <property type="entry name" value="Ribonucl_H"/>
</dbReference>
<dbReference type="OrthoDB" id="8191639at2759"/>
<dbReference type="InterPro" id="IPR037431">
    <property type="entry name" value="REX4_DEDDh_dom"/>
</dbReference>
<feature type="compositionally biased region" description="Low complexity" evidence="10">
    <location>
        <begin position="18"/>
        <end position="30"/>
    </location>
</feature>
<evidence type="ECO:0000256" key="10">
    <source>
        <dbReference type="SAM" id="MobiDB-lite"/>
    </source>
</evidence>
<evidence type="ECO:0000256" key="8">
    <source>
        <dbReference type="ARBA" id="ARBA00023242"/>
    </source>
</evidence>
<keyword evidence="7" id="KW-0269">Exonuclease</keyword>
<dbReference type="InterPro" id="IPR047021">
    <property type="entry name" value="REXO1/3/4-like"/>
</dbReference>
<name>A0A8K0WZJ7_9PEZI</name>
<dbReference type="AlphaFoldDB" id="A0A8K0WZJ7"/>
<organism evidence="12 13">
    <name type="scientific">Plectosphaerella cucumerina</name>
    <dbReference type="NCBI Taxonomy" id="40658"/>
    <lineage>
        <taxon>Eukaryota</taxon>
        <taxon>Fungi</taxon>
        <taxon>Dikarya</taxon>
        <taxon>Ascomycota</taxon>
        <taxon>Pezizomycotina</taxon>
        <taxon>Sordariomycetes</taxon>
        <taxon>Hypocreomycetidae</taxon>
        <taxon>Glomerellales</taxon>
        <taxon>Plectosphaerellaceae</taxon>
        <taxon>Plectosphaerella</taxon>
    </lineage>
</organism>
<gene>
    <name evidence="12" type="ORF">B0T11DRAFT_359229</name>
</gene>
<evidence type="ECO:0000256" key="7">
    <source>
        <dbReference type="ARBA" id="ARBA00022839"/>
    </source>
</evidence>
<dbReference type="PANTHER" id="PTHR12801">
    <property type="entry name" value="RNA EXONUCLEASE REXO1 / RECO3 FAMILY MEMBER-RELATED"/>
    <property type="match status" value="1"/>
</dbReference>
<dbReference type="CDD" id="cd06144">
    <property type="entry name" value="REX4_like"/>
    <property type="match status" value="1"/>
</dbReference>
<evidence type="ECO:0000313" key="13">
    <source>
        <dbReference type="Proteomes" id="UP000813385"/>
    </source>
</evidence>
<dbReference type="SUPFAM" id="SSF53098">
    <property type="entry name" value="Ribonuclease H-like"/>
    <property type="match status" value="1"/>
</dbReference>
<dbReference type="Pfam" id="PF00929">
    <property type="entry name" value="RNase_T"/>
    <property type="match status" value="1"/>
</dbReference>
<dbReference type="EMBL" id="JAGPXD010000006">
    <property type="protein sequence ID" value="KAH7350075.1"/>
    <property type="molecule type" value="Genomic_DNA"/>
</dbReference>
<dbReference type="Proteomes" id="UP000813385">
    <property type="component" value="Unassembled WGS sequence"/>
</dbReference>